<accession>A0ABY5VE76</accession>
<evidence type="ECO:0000313" key="2">
    <source>
        <dbReference type="Proteomes" id="UP001060164"/>
    </source>
</evidence>
<evidence type="ECO:0000313" key="1">
    <source>
        <dbReference type="EMBL" id="UWP58191.1"/>
    </source>
</evidence>
<keyword evidence="2" id="KW-1185">Reference proteome</keyword>
<proteinExistence type="predicted"/>
<reference evidence="1" key="1">
    <citation type="journal article" date="2022" name="Cell">
        <title>Design, construction, and in vivo augmentation of a complex gut microbiome.</title>
        <authorList>
            <person name="Cheng A.G."/>
            <person name="Ho P.Y."/>
            <person name="Aranda-Diaz A."/>
            <person name="Jain S."/>
            <person name="Yu F.B."/>
            <person name="Meng X."/>
            <person name="Wang M."/>
            <person name="Iakiviak M."/>
            <person name="Nagashima K."/>
            <person name="Zhao A."/>
            <person name="Murugkar P."/>
            <person name="Patil A."/>
            <person name="Atabakhsh K."/>
            <person name="Weakley A."/>
            <person name="Yan J."/>
            <person name="Brumbaugh A.R."/>
            <person name="Higginbottom S."/>
            <person name="Dimas A."/>
            <person name="Shiver A.L."/>
            <person name="Deutschbauer A."/>
            <person name="Neff N."/>
            <person name="Sonnenburg J.L."/>
            <person name="Huang K.C."/>
            <person name="Fischbach M.A."/>
        </authorList>
    </citation>
    <scope>NUCLEOTIDE SEQUENCE</scope>
    <source>
        <strain evidence="1">DSM 19829</strain>
    </source>
</reference>
<name>A0ABY5VE76_9FIRM</name>
<dbReference type="RefSeq" id="WP_028529248.1">
    <property type="nucleotide sequence ID" value="NZ_CABLBR010000021.1"/>
</dbReference>
<sequence>MKVKIRTKDFHFSMPVPVSMIGFVVKMIPERVFEDIRVHTPDPYCCLITKDNIGMIMGECLDILRENKGLEIVHVEASDGTFVSIKL</sequence>
<organism evidence="1 2">
    <name type="scientific">Ruminococcus gauvreauii</name>
    <dbReference type="NCBI Taxonomy" id="438033"/>
    <lineage>
        <taxon>Bacteria</taxon>
        <taxon>Bacillati</taxon>
        <taxon>Bacillota</taxon>
        <taxon>Clostridia</taxon>
        <taxon>Eubacteriales</taxon>
        <taxon>Oscillospiraceae</taxon>
        <taxon>Ruminococcus</taxon>
    </lineage>
</organism>
<gene>
    <name evidence="1" type="ORF">NQ502_12460</name>
</gene>
<dbReference type="Proteomes" id="UP001060164">
    <property type="component" value="Chromosome"/>
</dbReference>
<protein>
    <submittedName>
        <fullName evidence="1">Uncharacterized protein</fullName>
    </submittedName>
</protein>
<dbReference type="EMBL" id="CP102290">
    <property type="protein sequence ID" value="UWP58191.1"/>
    <property type="molecule type" value="Genomic_DNA"/>
</dbReference>